<dbReference type="InterPro" id="IPR003697">
    <property type="entry name" value="Maf-like"/>
</dbReference>
<keyword evidence="2 3" id="KW-0378">Hydrolase</keyword>
<dbReference type="GO" id="GO:0009117">
    <property type="term" value="P:nucleotide metabolic process"/>
    <property type="evidence" value="ECO:0007669"/>
    <property type="project" value="UniProtKB-KW"/>
</dbReference>
<reference evidence="5 7" key="2">
    <citation type="submission" date="2018-02" db="EMBL/GenBank/DDBJ databases">
        <title>Bacteriophage NCPPB3778 and a type I-E CRISPR drive the evolution of the US Biological Select Agent, Rathayibacter toxicus.</title>
        <authorList>
            <person name="Davis E.W.II."/>
            <person name="Tabima J.F."/>
            <person name="Weisberg A.J."/>
            <person name="Lopes L.D."/>
            <person name="Wiseman M.S."/>
            <person name="Wiseman M.S."/>
            <person name="Pupko T."/>
            <person name="Belcher M.S."/>
            <person name="Sechler A.J."/>
            <person name="Tancos M.A."/>
            <person name="Schroeder B.K."/>
            <person name="Murray T.D."/>
            <person name="Luster D.G."/>
            <person name="Schneider W.L."/>
            <person name="Rogers E."/>
            <person name="Andreote F.D."/>
            <person name="Grunwald N.J."/>
            <person name="Putnam M.L."/>
            <person name="Chang J.H."/>
        </authorList>
    </citation>
    <scope>NUCLEOTIDE SEQUENCE [LARGE SCALE GENOMIC DNA]</scope>
    <source>
        <strain evidence="5 7">FH99</strain>
    </source>
</reference>
<evidence type="ECO:0000313" key="4">
    <source>
        <dbReference type="EMBL" id="KKM47377.1"/>
    </source>
</evidence>
<dbReference type="EMBL" id="PSWU01000013">
    <property type="protein sequence ID" value="PPI14024.1"/>
    <property type="molecule type" value="Genomic_DNA"/>
</dbReference>
<dbReference type="HAMAP" id="MF_00528">
    <property type="entry name" value="Maf"/>
    <property type="match status" value="1"/>
</dbReference>
<comment type="catalytic activity">
    <reaction evidence="3">
        <text>a 2'-deoxyribonucleoside 5'-triphosphate + H2O = a 2'-deoxyribonucleoside 5'-phosphate + diphosphate + H(+)</text>
        <dbReference type="Rhea" id="RHEA:44644"/>
        <dbReference type="ChEBI" id="CHEBI:15377"/>
        <dbReference type="ChEBI" id="CHEBI:15378"/>
        <dbReference type="ChEBI" id="CHEBI:33019"/>
        <dbReference type="ChEBI" id="CHEBI:61560"/>
        <dbReference type="ChEBI" id="CHEBI:65317"/>
        <dbReference type="EC" id="3.6.1.9"/>
    </reaction>
</comment>
<dbReference type="GO" id="GO:0005737">
    <property type="term" value="C:cytoplasm"/>
    <property type="evidence" value="ECO:0007669"/>
    <property type="project" value="UniProtKB-SubCell"/>
</dbReference>
<evidence type="ECO:0000313" key="6">
    <source>
        <dbReference type="Proteomes" id="UP000052979"/>
    </source>
</evidence>
<accession>A0A0C5BGH2</accession>
<keyword evidence="3" id="KW-0963">Cytoplasm</keyword>
<keyword evidence="3" id="KW-0546">Nucleotide metabolism</keyword>
<comment type="caution">
    <text evidence="4">The sequence shown here is derived from an EMBL/GenBank/DDBJ whole genome shotgun (WGS) entry which is preliminary data.</text>
</comment>
<dbReference type="Gene3D" id="3.90.950.10">
    <property type="match status" value="1"/>
</dbReference>
<dbReference type="PANTHER" id="PTHR43213">
    <property type="entry name" value="BIFUNCTIONAL DTTP/UTP PYROPHOSPHATASE/METHYLTRANSFERASE PROTEIN-RELATED"/>
    <property type="match status" value="1"/>
</dbReference>
<feature type="active site" description="Proton acceptor" evidence="3">
    <location>
        <position position="79"/>
    </location>
</feature>
<dbReference type="InterPro" id="IPR029001">
    <property type="entry name" value="ITPase-like_fam"/>
</dbReference>
<comment type="cofactor">
    <cofactor evidence="1 3">
        <name>a divalent metal cation</name>
        <dbReference type="ChEBI" id="CHEBI:60240"/>
    </cofactor>
</comment>
<keyword evidence="6" id="KW-1185">Reference proteome</keyword>
<dbReference type="Pfam" id="PF02545">
    <property type="entry name" value="Maf"/>
    <property type="match status" value="1"/>
</dbReference>
<sequence>MLVRLYLASASPARLVLLRASGIEPVVVPSAVDESATVALAEHENGSALDAEATVALLAKAKARAVLGPDIDGLVFGGDSAFELDGVVYGKPHEPERARERWRAQRGRTGRLHSGHWLIDHSGGRVIAEAGAVTSAAVTFATDIDDDEIDSYVATGEPLEVAGAFTIDGKAAGFITAVEGDPSTVIGMSVPTLRTLVRTLGVSWPSLWNR</sequence>
<evidence type="ECO:0000256" key="2">
    <source>
        <dbReference type="ARBA" id="ARBA00022801"/>
    </source>
</evidence>
<dbReference type="OrthoDB" id="3527985at2"/>
<dbReference type="CDD" id="cd00555">
    <property type="entry name" value="Maf"/>
    <property type="match status" value="1"/>
</dbReference>
<evidence type="ECO:0000256" key="3">
    <source>
        <dbReference type="HAMAP-Rule" id="MF_00528"/>
    </source>
</evidence>
<dbReference type="NCBIfam" id="TIGR00172">
    <property type="entry name" value="maf"/>
    <property type="match status" value="1"/>
</dbReference>
<dbReference type="AlphaFoldDB" id="A0A0C5BGH2"/>
<dbReference type="EC" id="3.6.1.9" evidence="3"/>
<comment type="subcellular location">
    <subcellularLocation>
        <location evidence="3">Cytoplasm</location>
    </subcellularLocation>
</comment>
<gene>
    <name evidence="5" type="ORF">C5C51_08730</name>
    <name evidence="4" type="ORF">VT73_00255</name>
</gene>
<dbReference type="Proteomes" id="UP000237966">
    <property type="component" value="Unassembled WGS sequence"/>
</dbReference>
<comment type="similarity">
    <text evidence="3">Belongs to the Maf family.</text>
</comment>
<comment type="catalytic activity">
    <reaction evidence="3">
        <text>a ribonucleoside 5'-triphosphate + H2O = a ribonucleoside 5'-phosphate + diphosphate + H(+)</text>
        <dbReference type="Rhea" id="RHEA:23996"/>
        <dbReference type="ChEBI" id="CHEBI:15377"/>
        <dbReference type="ChEBI" id="CHEBI:15378"/>
        <dbReference type="ChEBI" id="CHEBI:33019"/>
        <dbReference type="ChEBI" id="CHEBI:58043"/>
        <dbReference type="ChEBI" id="CHEBI:61557"/>
        <dbReference type="EC" id="3.6.1.9"/>
    </reaction>
</comment>
<evidence type="ECO:0000313" key="5">
    <source>
        <dbReference type="EMBL" id="PPI14024.1"/>
    </source>
</evidence>
<dbReference type="GO" id="GO:0047429">
    <property type="term" value="F:nucleoside triphosphate diphosphatase activity"/>
    <property type="evidence" value="ECO:0007669"/>
    <property type="project" value="UniProtKB-EC"/>
</dbReference>
<reference evidence="4 6" key="1">
    <citation type="submission" date="2015-04" db="EMBL/GenBank/DDBJ databases">
        <title>Draft genome sequence of Rathayibacter toxicus strain FH-142 (AKA 70134 or CS 32), a Western Australian isolate.</title>
        <authorList>
            <consortium name="Consortium for Microbial Forensics and Genomics (microFORGE)"/>
            <person name="Knight B.M."/>
            <person name="Roberts D.P."/>
            <person name="Lin D."/>
            <person name="Hari K."/>
            <person name="Fletcher J."/>
            <person name="Melcher U."/>
            <person name="Blagden T."/>
            <person name="Luster D.G."/>
            <person name="Sechler A.J."/>
            <person name="Schneider W.L."/>
            <person name="Winegar R.A."/>
        </authorList>
    </citation>
    <scope>NUCLEOTIDE SEQUENCE [LARGE SCALE GENOMIC DNA]</scope>
    <source>
        <strain evidence="4 6">FH142</strain>
    </source>
</reference>
<evidence type="ECO:0000256" key="1">
    <source>
        <dbReference type="ARBA" id="ARBA00001968"/>
    </source>
</evidence>
<protein>
    <recommendedName>
        <fullName evidence="3">Nucleoside triphosphate pyrophosphatase</fullName>
        <ecNumber evidence="3">3.6.1.9</ecNumber>
    </recommendedName>
    <alternativeName>
        <fullName evidence="3">Nucleotide pyrophosphatase</fullName>
        <shortName evidence="3">Nucleotide PPase</shortName>
    </alternativeName>
</protein>
<name>A0A0C5BGH2_9MICO</name>
<dbReference type="KEGG" id="rtc:APU90_08145"/>
<dbReference type="Proteomes" id="UP000052979">
    <property type="component" value="Unassembled WGS sequence"/>
</dbReference>
<dbReference type="eggNOG" id="COG0424">
    <property type="taxonomic scope" value="Bacteria"/>
</dbReference>
<dbReference type="SUPFAM" id="SSF52972">
    <property type="entry name" value="ITPase-like"/>
    <property type="match status" value="1"/>
</dbReference>
<comment type="function">
    <text evidence="3">Nucleoside triphosphate pyrophosphatase. May have a dual role in cell division arrest and in preventing the incorporation of modified nucleotides into cellular nucleic acids.</text>
</comment>
<organism evidence="4 6">
    <name type="scientific">Rathayibacter toxicus</name>
    <dbReference type="NCBI Taxonomy" id="145458"/>
    <lineage>
        <taxon>Bacteria</taxon>
        <taxon>Bacillati</taxon>
        <taxon>Actinomycetota</taxon>
        <taxon>Actinomycetes</taxon>
        <taxon>Micrococcales</taxon>
        <taxon>Microbacteriaceae</taxon>
        <taxon>Rathayibacter</taxon>
    </lineage>
</organism>
<dbReference type="KEGG" id="rtx:TI83_08930"/>
<comment type="caution">
    <text evidence="3">Lacks conserved residue(s) required for the propagation of feature annotation.</text>
</comment>
<dbReference type="PIRSF" id="PIRSF006305">
    <property type="entry name" value="Maf"/>
    <property type="match status" value="1"/>
</dbReference>
<dbReference type="PATRIC" id="fig|145458.7.peg.2037"/>
<dbReference type="EMBL" id="LBFI01000001">
    <property type="protein sequence ID" value="KKM47377.1"/>
    <property type="molecule type" value="Genomic_DNA"/>
</dbReference>
<dbReference type="STRING" id="145458.APU90_08145"/>
<evidence type="ECO:0000313" key="7">
    <source>
        <dbReference type="Proteomes" id="UP000237966"/>
    </source>
</evidence>
<dbReference type="PANTHER" id="PTHR43213:SF5">
    <property type="entry name" value="BIFUNCTIONAL DTTP_UTP PYROPHOSPHATASE_METHYLTRANSFERASE PROTEIN-RELATED"/>
    <property type="match status" value="1"/>
</dbReference>
<proteinExistence type="inferred from homology"/>